<evidence type="ECO:0000256" key="5">
    <source>
        <dbReference type="PROSITE-ProRule" id="PRU00042"/>
    </source>
</evidence>
<dbReference type="GO" id="GO:0000977">
    <property type="term" value="F:RNA polymerase II transcription regulatory region sequence-specific DNA binding"/>
    <property type="evidence" value="ECO:0007669"/>
    <property type="project" value="TreeGrafter"/>
</dbReference>
<feature type="compositionally biased region" description="Basic and acidic residues" evidence="6">
    <location>
        <begin position="406"/>
        <end position="422"/>
    </location>
</feature>
<dbReference type="PROSITE" id="PS50157">
    <property type="entry name" value="ZINC_FINGER_C2H2_2"/>
    <property type="match status" value="2"/>
</dbReference>
<dbReference type="PANTHER" id="PTHR24409">
    <property type="entry name" value="ZINC FINGER PROTEIN 142"/>
    <property type="match status" value="1"/>
</dbReference>
<evidence type="ECO:0000259" key="7">
    <source>
        <dbReference type="PROSITE" id="PS50157"/>
    </source>
</evidence>
<feature type="domain" description="C2H2-type" evidence="7">
    <location>
        <begin position="300"/>
        <end position="331"/>
    </location>
</feature>
<dbReference type="GO" id="GO:0005634">
    <property type="term" value="C:nucleus"/>
    <property type="evidence" value="ECO:0007669"/>
    <property type="project" value="TreeGrafter"/>
</dbReference>
<feature type="compositionally biased region" description="Low complexity" evidence="6">
    <location>
        <begin position="207"/>
        <end position="217"/>
    </location>
</feature>
<comment type="caution">
    <text evidence="8">The sequence shown here is derived from an EMBL/GenBank/DDBJ whole genome shotgun (WGS) entry which is preliminary data.</text>
</comment>
<feature type="region of interest" description="Disordered" evidence="6">
    <location>
        <begin position="401"/>
        <end position="422"/>
    </location>
</feature>
<dbReference type="GO" id="GO:0008270">
    <property type="term" value="F:zinc ion binding"/>
    <property type="evidence" value="ECO:0007669"/>
    <property type="project" value="UniProtKB-KW"/>
</dbReference>
<protein>
    <recommendedName>
        <fullName evidence="7">C2H2-type domain-containing protein</fullName>
    </recommendedName>
</protein>
<keyword evidence="1" id="KW-0479">Metal-binding</keyword>
<feature type="region of interest" description="Disordered" evidence="6">
    <location>
        <begin position="184"/>
        <end position="262"/>
    </location>
</feature>
<feature type="compositionally biased region" description="Polar residues" evidence="6">
    <location>
        <begin position="119"/>
        <end position="133"/>
    </location>
</feature>
<dbReference type="Gene3D" id="3.30.160.60">
    <property type="entry name" value="Classic Zinc Finger"/>
    <property type="match status" value="2"/>
</dbReference>
<accession>A0AA40CEI8</accession>
<organism evidence="8 9">
    <name type="scientific">Bombardia bombarda</name>
    <dbReference type="NCBI Taxonomy" id="252184"/>
    <lineage>
        <taxon>Eukaryota</taxon>
        <taxon>Fungi</taxon>
        <taxon>Dikarya</taxon>
        <taxon>Ascomycota</taxon>
        <taxon>Pezizomycotina</taxon>
        <taxon>Sordariomycetes</taxon>
        <taxon>Sordariomycetidae</taxon>
        <taxon>Sordariales</taxon>
        <taxon>Lasiosphaeriaceae</taxon>
        <taxon>Bombardia</taxon>
    </lineage>
</organism>
<keyword evidence="4" id="KW-0862">Zinc</keyword>
<dbReference type="PANTHER" id="PTHR24409:SF295">
    <property type="entry name" value="AZ2-RELATED"/>
    <property type="match status" value="1"/>
</dbReference>
<evidence type="ECO:0000256" key="6">
    <source>
        <dbReference type="SAM" id="MobiDB-lite"/>
    </source>
</evidence>
<evidence type="ECO:0000313" key="9">
    <source>
        <dbReference type="Proteomes" id="UP001174934"/>
    </source>
</evidence>
<proteinExistence type="predicted"/>
<evidence type="ECO:0000313" key="8">
    <source>
        <dbReference type="EMBL" id="KAK0635360.1"/>
    </source>
</evidence>
<dbReference type="SUPFAM" id="SSF57667">
    <property type="entry name" value="beta-beta-alpha zinc fingers"/>
    <property type="match status" value="2"/>
</dbReference>
<dbReference type="PROSITE" id="PS00028">
    <property type="entry name" value="ZINC_FINGER_C2H2_1"/>
    <property type="match status" value="2"/>
</dbReference>
<keyword evidence="3 5" id="KW-0863">Zinc-finger</keyword>
<dbReference type="InterPro" id="IPR013087">
    <property type="entry name" value="Znf_C2H2_type"/>
</dbReference>
<keyword evidence="2" id="KW-0677">Repeat</keyword>
<feature type="region of interest" description="Disordered" evidence="6">
    <location>
        <begin position="114"/>
        <end position="137"/>
    </location>
</feature>
<evidence type="ECO:0000256" key="1">
    <source>
        <dbReference type="ARBA" id="ARBA00022723"/>
    </source>
</evidence>
<evidence type="ECO:0000256" key="3">
    <source>
        <dbReference type="ARBA" id="ARBA00022771"/>
    </source>
</evidence>
<name>A0AA40CEI8_9PEZI</name>
<dbReference type="Proteomes" id="UP001174934">
    <property type="component" value="Unassembled WGS sequence"/>
</dbReference>
<sequence length="422" mass="47103">MGVICPECDLEVPDRARLLAHWKDKYGKRNQHYHCSLCGILFQTEQASHRHKREQHAVEQELPCPGCKETFVSAGGLMQHIEKNLCKVIGNKDLSEHRDKMMAFARELQRRHHGLDPDAQSTRPGTANTTTPDFSEYLSRDGMVSSMGGAKLSSYWPTAENTVRPNPVTFEMKEVDFPDIAKLSITKEPSRNGEQSGPGNIKGGPQPGKVGPKPGNPWTTNKVPSPNAPQPDNEEPKPANPWAAKKNLFPNAPPPTRATPEQLQAIREPARTKETAWPEDHPNNPNFDIGKYYVQYLQKYKCPQNRCPKSFPSGAGLVAHLRSDAHNTSVKVQCPHCKKWFNDMSGLMQHAESQGVRCKIQTTTEYRPFLSQLTAGVIDTVDSPNGSGPVVYTVPEDARNILGGGDKSKEVERQVKKEDRFW</sequence>
<gene>
    <name evidence="8" type="ORF">B0T17DRAFT_39101</name>
</gene>
<evidence type="ECO:0000256" key="2">
    <source>
        <dbReference type="ARBA" id="ARBA00022737"/>
    </source>
</evidence>
<feature type="domain" description="C2H2-type" evidence="7">
    <location>
        <begin position="33"/>
        <end position="61"/>
    </location>
</feature>
<reference evidence="8" key="1">
    <citation type="submission" date="2023-06" db="EMBL/GenBank/DDBJ databases">
        <title>Genome-scale phylogeny and comparative genomics of the fungal order Sordariales.</title>
        <authorList>
            <consortium name="Lawrence Berkeley National Laboratory"/>
            <person name="Hensen N."/>
            <person name="Bonometti L."/>
            <person name="Westerberg I."/>
            <person name="Brannstrom I.O."/>
            <person name="Guillou S."/>
            <person name="Cros-Aarteil S."/>
            <person name="Calhoun S."/>
            <person name="Haridas S."/>
            <person name="Kuo A."/>
            <person name="Mondo S."/>
            <person name="Pangilinan J."/>
            <person name="Riley R."/>
            <person name="LaButti K."/>
            <person name="Andreopoulos B."/>
            <person name="Lipzen A."/>
            <person name="Chen C."/>
            <person name="Yanf M."/>
            <person name="Daum C."/>
            <person name="Ng V."/>
            <person name="Clum A."/>
            <person name="Steindorff A."/>
            <person name="Ohm R."/>
            <person name="Martin F."/>
            <person name="Silar P."/>
            <person name="Natvig D."/>
            <person name="Lalanne C."/>
            <person name="Gautier V."/>
            <person name="Ament-velasquez S.L."/>
            <person name="Kruys A."/>
            <person name="Hutchinson M.I."/>
            <person name="Powell A.J."/>
            <person name="Barry K."/>
            <person name="Miller A.N."/>
            <person name="Grigoriev I.V."/>
            <person name="Debuchy R."/>
            <person name="Gladieux P."/>
            <person name="Thoren M.H."/>
            <person name="Johannesson H."/>
        </authorList>
    </citation>
    <scope>NUCLEOTIDE SEQUENCE</scope>
    <source>
        <strain evidence="8">SMH3391-2</strain>
    </source>
</reference>
<dbReference type="AlphaFoldDB" id="A0AA40CEI8"/>
<keyword evidence="9" id="KW-1185">Reference proteome</keyword>
<dbReference type="GO" id="GO:0000981">
    <property type="term" value="F:DNA-binding transcription factor activity, RNA polymerase II-specific"/>
    <property type="evidence" value="ECO:0007669"/>
    <property type="project" value="TreeGrafter"/>
</dbReference>
<dbReference type="SMART" id="SM00355">
    <property type="entry name" value="ZnF_C2H2"/>
    <property type="match status" value="5"/>
</dbReference>
<dbReference type="InterPro" id="IPR036236">
    <property type="entry name" value="Znf_C2H2_sf"/>
</dbReference>
<dbReference type="EMBL" id="JAULSR010000001">
    <property type="protein sequence ID" value="KAK0635360.1"/>
    <property type="molecule type" value="Genomic_DNA"/>
</dbReference>
<evidence type="ECO:0000256" key="4">
    <source>
        <dbReference type="ARBA" id="ARBA00022833"/>
    </source>
</evidence>